<accession>A0A916PA22</accession>
<dbReference type="Proteomes" id="UP000039021">
    <property type="component" value="Unassembled WGS sequence"/>
</dbReference>
<evidence type="ECO:0000313" key="2">
    <source>
        <dbReference type="Proteomes" id="UP000039021"/>
    </source>
</evidence>
<evidence type="ECO:0000313" key="1">
    <source>
        <dbReference type="EMBL" id="CPB24020.1"/>
    </source>
</evidence>
<sequence>MNSVASLWHSTEAKVAKDSFSHRSSHQVMVTRSPNHMWAISCSTVSARRS</sequence>
<protein>
    <submittedName>
        <fullName evidence="1">Uncharacterized protein</fullName>
    </submittedName>
</protein>
<reference evidence="2" key="1">
    <citation type="submission" date="2015-03" db="EMBL/GenBank/DDBJ databases">
        <authorList>
            <consortium name="Pathogen Informatics"/>
        </authorList>
    </citation>
    <scope>NUCLEOTIDE SEQUENCE [LARGE SCALE GENOMIC DNA]</scope>
    <source>
        <strain evidence="2">N09902308</strain>
    </source>
</reference>
<proteinExistence type="predicted"/>
<dbReference type="EMBL" id="CSBK01003790">
    <property type="protein sequence ID" value="CPB24020.1"/>
    <property type="molecule type" value="Genomic_DNA"/>
</dbReference>
<organism evidence="1 2">
    <name type="scientific">Mycobacterium tuberculosis</name>
    <dbReference type="NCBI Taxonomy" id="1773"/>
    <lineage>
        <taxon>Bacteria</taxon>
        <taxon>Bacillati</taxon>
        <taxon>Actinomycetota</taxon>
        <taxon>Actinomycetes</taxon>
        <taxon>Mycobacteriales</taxon>
        <taxon>Mycobacteriaceae</taxon>
        <taxon>Mycobacterium</taxon>
        <taxon>Mycobacterium tuberculosis complex</taxon>
    </lineage>
</organism>
<name>A0A916PA22_MYCTX</name>
<gene>
    <name evidence="1" type="ORF">ERS007739_05142</name>
</gene>
<dbReference type="AlphaFoldDB" id="A0A916PA22"/>
<comment type="caution">
    <text evidence="1">The sequence shown here is derived from an EMBL/GenBank/DDBJ whole genome shotgun (WGS) entry which is preliminary data.</text>
</comment>